<protein>
    <submittedName>
        <fullName evidence="1">(Mediterranean fruit fly) hypothetical protein</fullName>
    </submittedName>
</protein>
<proteinExistence type="predicted"/>
<dbReference type="EMBL" id="CAJHJT010000034">
    <property type="protein sequence ID" value="CAD7004013.1"/>
    <property type="molecule type" value="Genomic_DNA"/>
</dbReference>
<keyword evidence="2" id="KW-1185">Reference proteome</keyword>
<comment type="caution">
    <text evidence="1">The sequence shown here is derived from an EMBL/GenBank/DDBJ whole genome shotgun (WGS) entry which is preliminary data.</text>
</comment>
<name>A0A811V3F2_CERCA</name>
<reference evidence="1" key="1">
    <citation type="submission" date="2020-11" db="EMBL/GenBank/DDBJ databases">
        <authorList>
            <person name="Whitehead M."/>
        </authorList>
    </citation>
    <scope>NUCLEOTIDE SEQUENCE</scope>
    <source>
        <strain evidence="1">EGII</strain>
    </source>
</reference>
<sequence>MACSDDVTNWYIAGCVTFLFIVKTGKREHSKYACRILHVIGSNCKVSPALKPLERRGRSRKTTKQYQANKRGRVAVGGRLGTLVPIATPAPPTTVAPPVRVDIQSSNLLNNLPPLLNTPTVS</sequence>
<gene>
    <name evidence="1" type="ORF">CCAP1982_LOCUS12436</name>
</gene>
<evidence type="ECO:0000313" key="2">
    <source>
        <dbReference type="Proteomes" id="UP000606786"/>
    </source>
</evidence>
<evidence type="ECO:0000313" key="1">
    <source>
        <dbReference type="EMBL" id="CAD7004013.1"/>
    </source>
</evidence>
<accession>A0A811V3F2</accession>
<dbReference type="AlphaFoldDB" id="A0A811V3F2"/>
<organism evidence="1 2">
    <name type="scientific">Ceratitis capitata</name>
    <name type="common">Mediterranean fruit fly</name>
    <name type="synonym">Tephritis capitata</name>
    <dbReference type="NCBI Taxonomy" id="7213"/>
    <lineage>
        <taxon>Eukaryota</taxon>
        <taxon>Metazoa</taxon>
        <taxon>Ecdysozoa</taxon>
        <taxon>Arthropoda</taxon>
        <taxon>Hexapoda</taxon>
        <taxon>Insecta</taxon>
        <taxon>Pterygota</taxon>
        <taxon>Neoptera</taxon>
        <taxon>Endopterygota</taxon>
        <taxon>Diptera</taxon>
        <taxon>Brachycera</taxon>
        <taxon>Muscomorpha</taxon>
        <taxon>Tephritoidea</taxon>
        <taxon>Tephritidae</taxon>
        <taxon>Ceratitis</taxon>
        <taxon>Ceratitis</taxon>
    </lineage>
</organism>
<dbReference type="Proteomes" id="UP000606786">
    <property type="component" value="Unassembled WGS sequence"/>
</dbReference>